<dbReference type="AlphaFoldDB" id="A0AAV4DB21"/>
<protein>
    <submittedName>
        <fullName evidence="2">Uncharacterized protein</fullName>
    </submittedName>
</protein>
<dbReference type="EMBL" id="BLXT01007690">
    <property type="protein sequence ID" value="GFO41458.1"/>
    <property type="molecule type" value="Genomic_DNA"/>
</dbReference>
<comment type="caution">
    <text evidence="2">The sequence shown here is derived from an EMBL/GenBank/DDBJ whole genome shotgun (WGS) entry which is preliminary data.</text>
</comment>
<evidence type="ECO:0000313" key="2">
    <source>
        <dbReference type="EMBL" id="GFO41458.1"/>
    </source>
</evidence>
<sequence>MAINREWWRAVTVSICSRPDTSEEEQSGKTRGHQQRMVEGGDVSECSRPGTSEQPVHNKVISGSPSGQGHLWRGLNPRQKGASPCRSQGVLAINCATRVPQF</sequence>
<dbReference type="Proteomes" id="UP000735302">
    <property type="component" value="Unassembled WGS sequence"/>
</dbReference>
<proteinExistence type="predicted"/>
<accession>A0AAV4DB21</accession>
<name>A0AAV4DB21_9GAST</name>
<feature type="region of interest" description="Disordered" evidence="1">
    <location>
        <begin position="18"/>
        <end position="86"/>
    </location>
</feature>
<organism evidence="2 3">
    <name type="scientific">Plakobranchus ocellatus</name>
    <dbReference type="NCBI Taxonomy" id="259542"/>
    <lineage>
        <taxon>Eukaryota</taxon>
        <taxon>Metazoa</taxon>
        <taxon>Spiralia</taxon>
        <taxon>Lophotrochozoa</taxon>
        <taxon>Mollusca</taxon>
        <taxon>Gastropoda</taxon>
        <taxon>Heterobranchia</taxon>
        <taxon>Euthyneura</taxon>
        <taxon>Panpulmonata</taxon>
        <taxon>Sacoglossa</taxon>
        <taxon>Placobranchoidea</taxon>
        <taxon>Plakobranchidae</taxon>
        <taxon>Plakobranchus</taxon>
    </lineage>
</organism>
<evidence type="ECO:0000313" key="3">
    <source>
        <dbReference type="Proteomes" id="UP000735302"/>
    </source>
</evidence>
<reference evidence="2 3" key="1">
    <citation type="journal article" date="2021" name="Elife">
        <title>Chloroplast acquisition without the gene transfer in kleptoplastic sea slugs, Plakobranchus ocellatus.</title>
        <authorList>
            <person name="Maeda T."/>
            <person name="Takahashi S."/>
            <person name="Yoshida T."/>
            <person name="Shimamura S."/>
            <person name="Takaki Y."/>
            <person name="Nagai Y."/>
            <person name="Toyoda A."/>
            <person name="Suzuki Y."/>
            <person name="Arimoto A."/>
            <person name="Ishii H."/>
            <person name="Satoh N."/>
            <person name="Nishiyama T."/>
            <person name="Hasebe M."/>
            <person name="Maruyama T."/>
            <person name="Minagawa J."/>
            <person name="Obokata J."/>
            <person name="Shigenobu S."/>
        </authorList>
    </citation>
    <scope>NUCLEOTIDE SEQUENCE [LARGE SCALE GENOMIC DNA]</scope>
</reference>
<gene>
    <name evidence="2" type="ORF">PoB_006796300</name>
</gene>
<evidence type="ECO:0000256" key="1">
    <source>
        <dbReference type="SAM" id="MobiDB-lite"/>
    </source>
</evidence>
<feature type="compositionally biased region" description="Polar residues" evidence="1">
    <location>
        <begin position="49"/>
        <end position="67"/>
    </location>
</feature>
<keyword evidence="3" id="KW-1185">Reference proteome</keyword>